<gene>
    <name evidence="11" type="ORF">US90_C0003G0023</name>
</gene>
<evidence type="ECO:0000256" key="9">
    <source>
        <dbReference type="RuleBase" id="RU361157"/>
    </source>
</evidence>
<evidence type="ECO:0000313" key="11">
    <source>
        <dbReference type="EMBL" id="KKQ71380.1"/>
    </source>
</evidence>
<evidence type="ECO:0000256" key="6">
    <source>
        <dbReference type="ARBA" id="ARBA00022692"/>
    </source>
</evidence>
<comment type="subcellular location">
    <subcellularLocation>
        <location evidence="1">Cell inner membrane</location>
        <topology evidence="1">Multi-pass membrane protein</topology>
    </subcellularLocation>
    <subcellularLocation>
        <location evidence="9">Cell membrane</location>
        <topology evidence="9">Multi-pass membrane protein</topology>
    </subcellularLocation>
</comment>
<dbReference type="InterPro" id="IPR013525">
    <property type="entry name" value="ABC2_TM"/>
</dbReference>
<dbReference type="GO" id="GO:0015920">
    <property type="term" value="P:lipopolysaccharide transport"/>
    <property type="evidence" value="ECO:0007669"/>
    <property type="project" value="TreeGrafter"/>
</dbReference>
<feature type="transmembrane region" description="Helical" evidence="9">
    <location>
        <begin position="83"/>
        <end position="102"/>
    </location>
</feature>
<feature type="transmembrane region" description="Helical" evidence="9">
    <location>
        <begin position="246"/>
        <end position="267"/>
    </location>
</feature>
<keyword evidence="7 9" id="KW-1133">Transmembrane helix</keyword>
<reference evidence="11 12" key="1">
    <citation type="journal article" date="2015" name="Nature">
        <title>rRNA introns, odd ribosomes, and small enigmatic genomes across a large radiation of phyla.</title>
        <authorList>
            <person name="Brown C.T."/>
            <person name="Hug L.A."/>
            <person name="Thomas B.C."/>
            <person name="Sharon I."/>
            <person name="Castelle C.J."/>
            <person name="Singh A."/>
            <person name="Wilkins M.J."/>
            <person name="Williams K.H."/>
            <person name="Banfield J.F."/>
        </authorList>
    </citation>
    <scope>NUCLEOTIDE SEQUENCE [LARGE SCALE GENOMIC DNA]</scope>
</reference>
<dbReference type="PRINTS" id="PR00164">
    <property type="entry name" value="ABC2TRNSPORT"/>
</dbReference>
<dbReference type="InterPro" id="IPR000412">
    <property type="entry name" value="ABC_2_transport"/>
</dbReference>
<accession>A0A0G0K7D1</accession>
<evidence type="ECO:0000259" key="10">
    <source>
        <dbReference type="PROSITE" id="PS51012"/>
    </source>
</evidence>
<keyword evidence="6 9" id="KW-0812">Transmembrane</keyword>
<keyword evidence="5" id="KW-0997">Cell inner membrane</keyword>
<evidence type="ECO:0000256" key="5">
    <source>
        <dbReference type="ARBA" id="ARBA00022519"/>
    </source>
</evidence>
<feature type="transmembrane region" description="Helical" evidence="9">
    <location>
        <begin position="123"/>
        <end position="151"/>
    </location>
</feature>
<feature type="domain" description="ABC transmembrane type-2" evidence="10">
    <location>
        <begin position="50"/>
        <end position="270"/>
    </location>
</feature>
<feature type="transmembrane region" description="Helical" evidence="9">
    <location>
        <begin position="49"/>
        <end position="71"/>
    </location>
</feature>
<evidence type="ECO:0000256" key="4">
    <source>
        <dbReference type="ARBA" id="ARBA00022475"/>
    </source>
</evidence>
<dbReference type="Proteomes" id="UP000034406">
    <property type="component" value="Unassembled WGS sequence"/>
</dbReference>
<dbReference type="PROSITE" id="PS51012">
    <property type="entry name" value="ABC_TM2"/>
    <property type="match status" value="1"/>
</dbReference>
<dbReference type="PIRSF" id="PIRSF006648">
    <property type="entry name" value="DrrB"/>
    <property type="match status" value="1"/>
</dbReference>
<dbReference type="PANTHER" id="PTHR30413">
    <property type="entry name" value="INNER MEMBRANE TRANSPORT PERMEASE"/>
    <property type="match status" value="1"/>
</dbReference>
<comment type="caution">
    <text evidence="11">The sequence shown here is derived from an EMBL/GenBank/DDBJ whole genome shotgun (WGS) entry which is preliminary data.</text>
</comment>
<keyword evidence="4 9" id="KW-1003">Cell membrane</keyword>
<keyword evidence="8 9" id="KW-0472">Membrane</keyword>
<name>A0A0G0K7D1_9BACT</name>
<protein>
    <recommendedName>
        <fullName evidence="9">Transport permease protein</fullName>
    </recommendedName>
</protein>
<dbReference type="STRING" id="1618490.US90_C0003G0023"/>
<feature type="transmembrane region" description="Helical" evidence="9">
    <location>
        <begin position="157"/>
        <end position="181"/>
    </location>
</feature>
<evidence type="ECO:0000256" key="3">
    <source>
        <dbReference type="ARBA" id="ARBA00022448"/>
    </source>
</evidence>
<sequence length="278" mass="31910">MRNTTKDSVYVIRPPKGLVHIDFGEIWRFRELLYVFAWRDIKVRYKQTVLGILWAVFQPLFTMIIFTIFFGNLAKVPSDGVPYPVFVYTGLLFWNYFSTSLTNASNCLIDNEAIVKKIYFPRLILPMAVVVTPLIDFAFAFVVLLVLMIVFGYLPNIIGLLLVPLFLLISFITASGVGMFLAAINAKYRDVRYILPFFIQLLMFLTPVIYPVSIIPRFKWVAYFNPMSGVISSARSAMLNGSIGEWQGLIMAFLMSIFLFLFGLTIFRKTEKFFADIL</sequence>
<dbReference type="EMBL" id="LBUT01000003">
    <property type="protein sequence ID" value="KKQ71380.1"/>
    <property type="molecule type" value="Genomic_DNA"/>
</dbReference>
<evidence type="ECO:0000256" key="8">
    <source>
        <dbReference type="ARBA" id="ARBA00023136"/>
    </source>
</evidence>
<evidence type="ECO:0000256" key="1">
    <source>
        <dbReference type="ARBA" id="ARBA00004429"/>
    </source>
</evidence>
<dbReference type="AlphaFoldDB" id="A0A0G0K7D1"/>
<dbReference type="Pfam" id="PF01061">
    <property type="entry name" value="ABC2_membrane"/>
    <property type="match status" value="1"/>
</dbReference>
<dbReference type="GO" id="GO:0043190">
    <property type="term" value="C:ATP-binding cassette (ABC) transporter complex"/>
    <property type="evidence" value="ECO:0007669"/>
    <property type="project" value="InterPro"/>
</dbReference>
<evidence type="ECO:0000313" key="12">
    <source>
        <dbReference type="Proteomes" id="UP000034406"/>
    </source>
</evidence>
<dbReference type="PATRIC" id="fig|1618490.4.peg.162"/>
<dbReference type="GO" id="GO:0140359">
    <property type="term" value="F:ABC-type transporter activity"/>
    <property type="evidence" value="ECO:0007669"/>
    <property type="project" value="InterPro"/>
</dbReference>
<dbReference type="PANTHER" id="PTHR30413:SF8">
    <property type="entry name" value="TRANSPORT PERMEASE PROTEIN"/>
    <property type="match status" value="1"/>
</dbReference>
<organism evidence="11 12">
    <name type="scientific">Candidatus Shapirobacteria bacterium GW2011_GWE2_38_30</name>
    <dbReference type="NCBI Taxonomy" id="1618490"/>
    <lineage>
        <taxon>Bacteria</taxon>
        <taxon>Candidatus Shapironibacteriota</taxon>
    </lineage>
</organism>
<feature type="transmembrane region" description="Helical" evidence="9">
    <location>
        <begin position="193"/>
        <end position="215"/>
    </location>
</feature>
<dbReference type="InterPro" id="IPR047817">
    <property type="entry name" value="ABC2_TM_bact-type"/>
</dbReference>
<evidence type="ECO:0000256" key="7">
    <source>
        <dbReference type="ARBA" id="ARBA00022989"/>
    </source>
</evidence>
<evidence type="ECO:0000256" key="2">
    <source>
        <dbReference type="ARBA" id="ARBA00007783"/>
    </source>
</evidence>
<proteinExistence type="inferred from homology"/>
<keyword evidence="3 9" id="KW-0813">Transport</keyword>
<comment type="similarity">
    <text evidence="2 9">Belongs to the ABC-2 integral membrane protein family.</text>
</comment>